<keyword evidence="3" id="KW-0282">Flagellum</keyword>
<protein>
    <submittedName>
        <fullName evidence="3">Flagellar hook-length control protein FliK</fullName>
    </submittedName>
</protein>
<keyword evidence="4" id="KW-1185">Reference proteome</keyword>
<keyword evidence="3" id="KW-0966">Cell projection</keyword>
<dbReference type="InterPro" id="IPR021136">
    <property type="entry name" value="Flagellar_hook_control-like_C"/>
</dbReference>
<organism evidence="3 4">
    <name type="scientific">Novipirellula herctigrandis</name>
    <dbReference type="NCBI Taxonomy" id="2527986"/>
    <lineage>
        <taxon>Bacteria</taxon>
        <taxon>Pseudomonadati</taxon>
        <taxon>Planctomycetota</taxon>
        <taxon>Planctomycetia</taxon>
        <taxon>Pirellulales</taxon>
        <taxon>Pirellulaceae</taxon>
        <taxon>Novipirellula</taxon>
    </lineage>
</organism>
<keyword evidence="3" id="KW-0969">Cilium</keyword>
<feature type="compositionally biased region" description="Polar residues" evidence="1">
    <location>
        <begin position="287"/>
        <end position="312"/>
    </location>
</feature>
<evidence type="ECO:0000259" key="2">
    <source>
        <dbReference type="Pfam" id="PF02120"/>
    </source>
</evidence>
<accession>A0A5C5Z8G7</accession>
<evidence type="ECO:0000313" key="4">
    <source>
        <dbReference type="Proteomes" id="UP000315010"/>
    </source>
</evidence>
<feature type="compositionally biased region" description="Basic and acidic residues" evidence="1">
    <location>
        <begin position="117"/>
        <end position="136"/>
    </location>
</feature>
<feature type="compositionally biased region" description="Polar residues" evidence="1">
    <location>
        <begin position="363"/>
        <end position="377"/>
    </location>
</feature>
<proteinExistence type="predicted"/>
<dbReference type="CDD" id="cd17470">
    <property type="entry name" value="T3SS_Flik_C"/>
    <property type="match status" value="1"/>
</dbReference>
<feature type="region of interest" description="Disordered" evidence="1">
    <location>
        <begin position="61"/>
        <end position="313"/>
    </location>
</feature>
<reference evidence="3 4" key="1">
    <citation type="submission" date="2019-02" db="EMBL/GenBank/DDBJ databases">
        <title>Deep-cultivation of Planctomycetes and their phenomic and genomic characterization uncovers novel biology.</title>
        <authorList>
            <person name="Wiegand S."/>
            <person name="Jogler M."/>
            <person name="Boedeker C."/>
            <person name="Pinto D."/>
            <person name="Vollmers J."/>
            <person name="Rivas-Marin E."/>
            <person name="Kohn T."/>
            <person name="Peeters S.H."/>
            <person name="Heuer A."/>
            <person name="Rast P."/>
            <person name="Oberbeckmann S."/>
            <person name="Bunk B."/>
            <person name="Jeske O."/>
            <person name="Meyerdierks A."/>
            <person name="Storesund J.E."/>
            <person name="Kallscheuer N."/>
            <person name="Luecker S."/>
            <person name="Lage O.M."/>
            <person name="Pohl T."/>
            <person name="Merkel B.J."/>
            <person name="Hornburger P."/>
            <person name="Mueller R.-W."/>
            <person name="Bruemmer F."/>
            <person name="Labrenz M."/>
            <person name="Spormann A.M."/>
            <person name="Op Den Camp H."/>
            <person name="Overmann J."/>
            <person name="Amann R."/>
            <person name="Jetten M.S.M."/>
            <person name="Mascher T."/>
            <person name="Medema M.H."/>
            <person name="Devos D.P."/>
            <person name="Kaster A.-K."/>
            <person name="Ovreas L."/>
            <person name="Rohde M."/>
            <person name="Galperin M.Y."/>
            <person name="Jogler C."/>
        </authorList>
    </citation>
    <scope>NUCLEOTIDE SEQUENCE [LARGE SCALE GENOMIC DNA]</scope>
    <source>
        <strain evidence="3 4">CA13</strain>
    </source>
</reference>
<dbReference type="RefSeq" id="WP_146400552.1">
    <property type="nucleotide sequence ID" value="NZ_SJPJ01000001.1"/>
</dbReference>
<name>A0A5C5Z8G7_9BACT</name>
<evidence type="ECO:0000256" key="1">
    <source>
        <dbReference type="SAM" id="MobiDB-lite"/>
    </source>
</evidence>
<sequence length="540" mass="57242">MGDTQTNSYATSAAQTITEARSSLRSSYQRGLGLQFSASGGSQGILDAFADVFSQMALAKPVDAKPENQTEDLLTASSGEPDQEASAAEEHDETSEVESKSEANADVALLGAMGKVEQVDPHKTGDGETVSDDKSILKATSEESSDQSQKERLPEQMSEMGDQLGDPSAEAVVQENVDESLVSDEKQVDSKSGKAKQNVEVKPVVQNEVVVEKASSDDSAVENPLGSVVQSVGEAEEGTEDDGKKRRGNRRNRRGVIDPNQKVGAERAADAAASQRRAAEQAADQANVSSTTQSSAPTVNASEISRPQSTVVPQAVADPNAAAAAATTRAVSAVASATGATSNATGRSERTSVNAVTGGSEANRANTSTKKQAGQTEKSSKTDLISRAKLIQRVSKAFQHLGPNGGHVRLRLAPAELGTVRLEMHIQQRKIQTRVVAETEAAASALRENLPELRQRLESQGMQIEKMSVEVESESQNGNRSFGDHSSSGQDDDGRQFDRPWRRPPASSEKMDRDTKSQDQISPEGLQGSTSLTGGVDVRW</sequence>
<feature type="domain" description="Flagellar hook-length control protein-like C-terminal" evidence="2">
    <location>
        <begin position="397"/>
        <end position="477"/>
    </location>
</feature>
<feature type="compositionally biased region" description="Basic and acidic residues" evidence="1">
    <location>
        <begin position="492"/>
        <end position="501"/>
    </location>
</feature>
<dbReference type="OrthoDB" id="292717at2"/>
<dbReference type="AlphaFoldDB" id="A0A5C5Z8G7"/>
<feature type="compositionally biased region" description="Basic and acidic residues" evidence="1">
    <location>
        <begin position="183"/>
        <end position="192"/>
    </location>
</feature>
<dbReference type="Gene3D" id="3.30.750.140">
    <property type="match status" value="1"/>
</dbReference>
<feature type="region of interest" description="Disordered" evidence="1">
    <location>
        <begin position="337"/>
        <end position="384"/>
    </location>
</feature>
<feature type="compositionally biased region" description="Low complexity" evidence="1">
    <location>
        <begin position="270"/>
        <end position="286"/>
    </location>
</feature>
<evidence type="ECO:0000313" key="3">
    <source>
        <dbReference type="EMBL" id="TWT83407.1"/>
    </source>
</evidence>
<dbReference type="Pfam" id="PF02120">
    <property type="entry name" value="Flg_hook"/>
    <property type="match status" value="1"/>
</dbReference>
<feature type="compositionally biased region" description="Polar residues" evidence="1">
    <location>
        <begin position="71"/>
        <end position="80"/>
    </location>
</feature>
<feature type="compositionally biased region" description="Basic residues" evidence="1">
    <location>
        <begin position="245"/>
        <end position="254"/>
    </location>
</feature>
<dbReference type="Proteomes" id="UP000315010">
    <property type="component" value="Unassembled WGS sequence"/>
</dbReference>
<feature type="compositionally biased region" description="Low complexity" evidence="1">
    <location>
        <begin position="337"/>
        <end position="346"/>
    </location>
</feature>
<feature type="compositionally biased region" description="Low complexity" evidence="1">
    <location>
        <begin position="196"/>
        <end position="209"/>
    </location>
</feature>
<dbReference type="EMBL" id="SJPJ01000001">
    <property type="protein sequence ID" value="TWT83407.1"/>
    <property type="molecule type" value="Genomic_DNA"/>
</dbReference>
<comment type="caution">
    <text evidence="3">The sequence shown here is derived from an EMBL/GenBank/DDBJ whole genome shotgun (WGS) entry which is preliminary data.</text>
</comment>
<feature type="region of interest" description="Disordered" evidence="1">
    <location>
        <begin position="468"/>
        <end position="540"/>
    </location>
</feature>
<gene>
    <name evidence="3" type="ORF">CA13_48720</name>
</gene>
<dbReference type="InterPro" id="IPR038610">
    <property type="entry name" value="FliK-like_C_sf"/>
</dbReference>